<dbReference type="SUPFAM" id="SSF159006">
    <property type="entry name" value="YopX-like"/>
    <property type="match status" value="1"/>
</dbReference>
<proteinExistence type="predicted"/>
<name>A0A6M3LM03_9ZZZZ</name>
<feature type="domain" description="YopX protein" evidence="1">
    <location>
        <begin position="5"/>
        <end position="113"/>
    </location>
</feature>
<protein>
    <submittedName>
        <fullName evidence="2">Putative YopX protein</fullName>
    </submittedName>
</protein>
<evidence type="ECO:0000259" key="1">
    <source>
        <dbReference type="Pfam" id="PF09643"/>
    </source>
</evidence>
<gene>
    <name evidence="2" type="ORF">MM415B05427_0009</name>
</gene>
<accession>A0A6M3LM03</accession>
<dbReference type="EMBL" id="MT143309">
    <property type="protein sequence ID" value="QJA95379.1"/>
    <property type="molecule type" value="Genomic_DNA"/>
</dbReference>
<reference evidence="2" key="1">
    <citation type="submission" date="2020-03" db="EMBL/GenBank/DDBJ databases">
        <title>The deep terrestrial virosphere.</title>
        <authorList>
            <person name="Holmfeldt K."/>
            <person name="Nilsson E."/>
            <person name="Simone D."/>
            <person name="Lopez-Fernandez M."/>
            <person name="Wu X."/>
            <person name="de Brujin I."/>
            <person name="Lundin D."/>
            <person name="Andersson A."/>
            <person name="Bertilsson S."/>
            <person name="Dopson M."/>
        </authorList>
    </citation>
    <scope>NUCLEOTIDE SEQUENCE</scope>
    <source>
        <strain evidence="2">MM415B05427</strain>
    </source>
</reference>
<dbReference type="Gene3D" id="2.30.30.290">
    <property type="entry name" value="YopX-like domains"/>
    <property type="match status" value="1"/>
</dbReference>
<dbReference type="AlphaFoldDB" id="A0A6M3LM03"/>
<evidence type="ECO:0000313" key="2">
    <source>
        <dbReference type="EMBL" id="QJA95379.1"/>
    </source>
</evidence>
<sequence length="123" mass="15081">MREIKFRAWIRDDEWDESEEQQEYVMVYDLAFEEYEPLNDLLASVKHLMQFTGLRDKNDKEIYEEDIWIHPDFNKPQVIKDMREFYMEIMSRSINCNYVEVIGNVYENRELLKEANDEPQQTD</sequence>
<dbReference type="InterPro" id="IPR023385">
    <property type="entry name" value="YopX-like_C"/>
</dbReference>
<dbReference type="Pfam" id="PF09643">
    <property type="entry name" value="YopX"/>
    <property type="match status" value="1"/>
</dbReference>
<dbReference type="InterPro" id="IPR019096">
    <property type="entry name" value="YopX_protein"/>
</dbReference>
<organism evidence="2">
    <name type="scientific">viral metagenome</name>
    <dbReference type="NCBI Taxonomy" id="1070528"/>
    <lineage>
        <taxon>unclassified sequences</taxon>
        <taxon>metagenomes</taxon>
        <taxon>organismal metagenomes</taxon>
    </lineage>
</organism>